<evidence type="ECO:0000256" key="7">
    <source>
        <dbReference type="ARBA" id="ARBA00022918"/>
    </source>
</evidence>
<evidence type="ECO:0000256" key="3">
    <source>
        <dbReference type="ARBA" id="ARBA00022759"/>
    </source>
</evidence>
<evidence type="ECO:0000313" key="11">
    <source>
        <dbReference type="Proteomes" id="UP001151760"/>
    </source>
</evidence>
<keyword evidence="8" id="KW-0239">DNA-directed DNA polymerase</keyword>
<dbReference type="InterPro" id="IPR039537">
    <property type="entry name" value="Retrotran_Ty1/copia-like"/>
</dbReference>
<protein>
    <submittedName>
        <fullName evidence="10">Retrovirus-related pol polyprotein from transposon TNT 1-94</fullName>
    </submittedName>
</protein>
<dbReference type="PANTHER" id="PTHR42648:SF11">
    <property type="entry name" value="TRANSPOSON TY4-P GAG-POL POLYPROTEIN"/>
    <property type="match status" value="1"/>
</dbReference>
<reference evidence="10" key="1">
    <citation type="journal article" date="2022" name="Int. J. Mol. Sci.">
        <title>Draft Genome of Tanacetum Coccineum: Genomic Comparison of Closely Related Tanacetum-Family Plants.</title>
        <authorList>
            <person name="Yamashiro T."/>
            <person name="Shiraishi A."/>
            <person name="Nakayama K."/>
            <person name="Satake H."/>
        </authorList>
    </citation>
    <scope>NUCLEOTIDE SEQUENCE</scope>
</reference>
<keyword evidence="8" id="KW-0808">Transferase</keyword>
<evidence type="ECO:0000256" key="9">
    <source>
        <dbReference type="ARBA" id="ARBA00023172"/>
    </source>
</evidence>
<keyword evidence="7" id="KW-0695">RNA-directed DNA polymerase</keyword>
<keyword evidence="2" id="KW-0479">Metal-binding</keyword>
<keyword evidence="5" id="KW-0460">Magnesium</keyword>
<keyword evidence="11" id="KW-1185">Reference proteome</keyword>
<evidence type="ECO:0000313" key="10">
    <source>
        <dbReference type="EMBL" id="GJT82635.1"/>
    </source>
</evidence>
<dbReference type="EMBL" id="BQNB010019186">
    <property type="protein sequence ID" value="GJT82635.1"/>
    <property type="molecule type" value="Genomic_DNA"/>
</dbReference>
<dbReference type="InterPro" id="IPR012337">
    <property type="entry name" value="RNaseH-like_sf"/>
</dbReference>
<evidence type="ECO:0000256" key="5">
    <source>
        <dbReference type="ARBA" id="ARBA00022842"/>
    </source>
</evidence>
<evidence type="ECO:0000256" key="4">
    <source>
        <dbReference type="ARBA" id="ARBA00022801"/>
    </source>
</evidence>
<name>A0ABQ5H5J1_9ASTR</name>
<gene>
    <name evidence="10" type="ORF">Tco_1056977</name>
</gene>
<evidence type="ECO:0000256" key="1">
    <source>
        <dbReference type="ARBA" id="ARBA00022722"/>
    </source>
</evidence>
<keyword evidence="8" id="KW-0548">Nucleotidyltransferase</keyword>
<evidence type="ECO:0000256" key="2">
    <source>
        <dbReference type="ARBA" id="ARBA00022723"/>
    </source>
</evidence>
<dbReference type="PANTHER" id="PTHR42648">
    <property type="entry name" value="TRANSPOSASE, PUTATIVE-RELATED"/>
    <property type="match status" value="1"/>
</dbReference>
<keyword evidence="1" id="KW-0540">Nuclease</keyword>
<keyword evidence="3" id="KW-0255">Endonuclease</keyword>
<dbReference type="Proteomes" id="UP001151760">
    <property type="component" value="Unassembled WGS sequence"/>
</dbReference>
<keyword evidence="6" id="KW-0229">DNA integration</keyword>
<accession>A0ABQ5H5J1</accession>
<organism evidence="10 11">
    <name type="scientific">Tanacetum coccineum</name>
    <dbReference type="NCBI Taxonomy" id="301880"/>
    <lineage>
        <taxon>Eukaryota</taxon>
        <taxon>Viridiplantae</taxon>
        <taxon>Streptophyta</taxon>
        <taxon>Embryophyta</taxon>
        <taxon>Tracheophyta</taxon>
        <taxon>Spermatophyta</taxon>
        <taxon>Magnoliopsida</taxon>
        <taxon>eudicotyledons</taxon>
        <taxon>Gunneridae</taxon>
        <taxon>Pentapetalae</taxon>
        <taxon>asterids</taxon>
        <taxon>campanulids</taxon>
        <taxon>Asterales</taxon>
        <taxon>Asteraceae</taxon>
        <taxon>Asteroideae</taxon>
        <taxon>Anthemideae</taxon>
        <taxon>Anthemidinae</taxon>
        <taxon>Tanacetum</taxon>
    </lineage>
</organism>
<keyword evidence="9" id="KW-0233">DNA recombination</keyword>
<sequence length="279" mass="31122">MLADSKLPTTFWAEAVSTACYVQNRVLVVKPHNKTPYELFRGIKPAIGFMKPFGCHITILNTLDKLGKFDGKSNEGLFLNVRADNNEFLISRTSLSNKIKIRIDMPYWKEWLADNGKSNDQKVNTTSPRVNTWYETLYIAAPEVNTATPEDLMGPIPTTEDTQVEDQEIELGNISPSYEDLPDASTDDNGEGKINATIDGHSLSITEGSYRATFLIVGMEKLDAYMISDQEGREKSVMKLVRAGAKKDTTAEEVPIVTLPAVDISIDRALKPLYEKKLQ</sequence>
<evidence type="ECO:0000256" key="8">
    <source>
        <dbReference type="ARBA" id="ARBA00022932"/>
    </source>
</evidence>
<proteinExistence type="predicted"/>
<evidence type="ECO:0000256" key="6">
    <source>
        <dbReference type="ARBA" id="ARBA00022908"/>
    </source>
</evidence>
<keyword evidence="4" id="KW-0378">Hydrolase</keyword>
<comment type="caution">
    <text evidence="10">The sequence shown here is derived from an EMBL/GenBank/DDBJ whole genome shotgun (WGS) entry which is preliminary data.</text>
</comment>
<reference evidence="10" key="2">
    <citation type="submission" date="2022-01" db="EMBL/GenBank/DDBJ databases">
        <authorList>
            <person name="Yamashiro T."/>
            <person name="Shiraishi A."/>
            <person name="Satake H."/>
            <person name="Nakayama K."/>
        </authorList>
    </citation>
    <scope>NUCLEOTIDE SEQUENCE</scope>
</reference>
<dbReference type="SUPFAM" id="SSF53098">
    <property type="entry name" value="Ribonuclease H-like"/>
    <property type="match status" value="1"/>
</dbReference>